<evidence type="ECO:0000259" key="9">
    <source>
        <dbReference type="PROSITE" id="PS50853"/>
    </source>
</evidence>
<dbReference type="CDD" id="cd00063">
    <property type="entry name" value="FN3"/>
    <property type="match status" value="1"/>
</dbReference>
<dbReference type="Proteomes" id="UP001165740">
    <property type="component" value="Chromosome 9"/>
</dbReference>
<dbReference type="Gene3D" id="2.10.25.10">
    <property type="entry name" value="Laminin"/>
    <property type="match status" value="2"/>
</dbReference>
<dbReference type="PROSITE" id="PS50853">
    <property type="entry name" value="FN3"/>
    <property type="match status" value="1"/>
</dbReference>
<keyword evidence="4" id="KW-0325">Glycoprotein</keyword>
<keyword evidence="1" id="KW-0732">Signal</keyword>
<dbReference type="Pfam" id="PF00041">
    <property type="entry name" value="fn3"/>
    <property type="match status" value="1"/>
</dbReference>
<keyword evidence="7" id="KW-0812">Transmembrane</keyword>
<feature type="domain" description="Fibronectin type-III" evidence="9">
    <location>
        <begin position="51"/>
        <end position="146"/>
    </location>
</feature>
<evidence type="ECO:0000256" key="1">
    <source>
        <dbReference type="ARBA" id="ARBA00022729"/>
    </source>
</evidence>
<dbReference type="SUPFAM" id="SSF57184">
    <property type="entry name" value="Growth factor receptor domain"/>
    <property type="match status" value="1"/>
</dbReference>
<reference evidence="11" key="1">
    <citation type="submission" date="2025-08" db="UniProtKB">
        <authorList>
            <consortium name="RefSeq"/>
        </authorList>
    </citation>
    <scope>IDENTIFICATION</scope>
</reference>
<keyword evidence="7" id="KW-1133">Transmembrane helix</keyword>
<dbReference type="SUPFAM" id="SSF57196">
    <property type="entry name" value="EGF/Laminin"/>
    <property type="match status" value="1"/>
</dbReference>
<dbReference type="OrthoDB" id="6159857at2759"/>
<gene>
    <name evidence="11" type="primary">LOC106078483</name>
</gene>
<dbReference type="InterPro" id="IPR002049">
    <property type="entry name" value="LE_dom"/>
</dbReference>
<dbReference type="SUPFAM" id="SSF49265">
    <property type="entry name" value="Fibronectin type III"/>
    <property type="match status" value="1"/>
</dbReference>
<dbReference type="CDD" id="cd00055">
    <property type="entry name" value="EGF_Lam"/>
    <property type="match status" value="2"/>
</dbReference>
<protein>
    <submittedName>
        <fullName evidence="11">Laminin subunit alpha-3-like</fullName>
    </submittedName>
</protein>
<evidence type="ECO:0000313" key="11">
    <source>
        <dbReference type="RefSeq" id="XP_055897013.1"/>
    </source>
</evidence>
<sequence length="395" mass="44583">MSFQKVNTTRNSIDGKLLNKTDKLNSTTNCLPYKTLKKLSEEIWESPTDTVTQDLNSKKNGNTSSNFDVNVVPYAQGCVEKYIIRWQEITSTSTSEVQQLEVPATETDTNISGLKARTNYTITVSSVFVNNMELKSDPILTSTTSFVCNCDWHGSILADIKCNEKRNACDCKPGYSGHFCQICAPGFYRTASFYPCHKCPCQPPSAQTRNCSVYEGFLQCEKCQLGYTGNLCHTCDNGFYRYGKHCIPCRCNGNSMKNATNICHPITGSCLHCFYNTTGFNCERCLDGYVGDAIKEKNCTLRRELITYHRKDYSSLAVGIVLGVFIFLGLIVAVIILIRRYNLKGKRWSFFSVEIKCNESDFHCVSGSYDHEPDVIFYGTKLKCSNKYVKLHEEH</sequence>
<name>A0A9W3BC35_BIOGL</name>
<dbReference type="InterPro" id="IPR050440">
    <property type="entry name" value="Laminin/Netrin_ECM"/>
</dbReference>
<evidence type="ECO:0000256" key="2">
    <source>
        <dbReference type="ARBA" id="ARBA00022737"/>
    </source>
</evidence>
<dbReference type="PANTHER" id="PTHR10574:SF406">
    <property type="entry name" value="LAMININ SUBUNIT ALPHA 5"/>
    <property type="match status" value="1"/>
</dbReference>
<dbReference type="GO" id="GO:0007411">
    <property type="term" value="P:axon guidance"/>
    <property type="evidence" value="ECO:0007669"/>
    <property type="project" value="TreeGrafter"/>
</dbReference>
<dbReference type="RefSeq" id="XP_055897013.1">
    <property type="nucleotide sequence ID" value="XM_056041038.1"/>
</dbReference>
<dbReference type="InterPro" id="IPR009030">
    <property type="entry name" value="Growth_fac_rcpt_cys_sf"/>
</dbReference>
<feature type="transmembrane region" description="Helical" evidence="7">
    <location>
        <begin position="316"/>
        <end position="338"/>
    </location>
</feature>
<evidence type="ECO:0000256" key="5">
    <source>
        <dbReference type="ARBA" id="ARBA00023292"/>
    </source>
</evidence>
<evidence type="ECO:0000256" key="3">
    <source>
        <dbReference type="ARBA" id="ARBA00023157"/>
    </source>
</evidence>
<keyword evidence="3 6" id="KW-1015">Disulfide bond</keyword>
<dbReference type="FunFam" id="2.10.25.10:FF:000051">
    <property type="entry name" value="Laminin subunit alpha 4"/>
    <property type="match status" value="1"/>
</dbReference>
<dbReference type="GeneID" id="106078483"/>
<dbReference type="GO" id="GO:0009887">
    <property type="term" value="P:animal organ morphogenesis"/>
    <property type="evidence" value="ECO:0007669"/>
    <property type="project" value="TreeGrafter"/>
</dbReference>
<evidence type="ECO:0000256" key="6">
    <source>
        <dbReference type="PROSITE-ProRule" id="PRU00460"/>
    </source>
</evidence>
<keyword evidence="10" id="KW-1185">Reference proteome</keyword>
<dbReference type="Pfam" id="PF00053">
    <property type="entry name" value="EGF_laminin"/>
    <property type="match status" value="3"/>
</dbReference>
<dbReference type="Gene3D" id="2.60.40.10">
    <property type="entry name" value="Immunoglobulins"/>
    <property type="match status" value="1"/>
</dbReference>
<dbReference type="PANTHER" id="PTHR10574">
    <property type="entry name" value="NETRIN/LAMININ-RELATED"/>
    <property type="match status" value="1"/>
</dbReference>
<dbReference type="SMART" id="SM00180">
    <property type="entry name" value="EGF_Lam"/>
    <property type="match status" value="3"/>
</dbReference>
<dbReference type="GO" id="GO:0005604">
    <property type="term" value="C:basement membrane"/>
    <property type="evidence" value="ECO:0007669"/>
    <property type="project" value="TreeGrafter"/>
</dbReference>
<dbReference type="PROSITE" id="PS50027">
    <property type="entry name" value="EGF_LAM_2"/>
    <property type="match status" value="2"/>
</dbReference>
<feature type="domain" description="Laminin EGF-like" evidence="8">
    <location>
        <begin position="148"/>
        <end position="203"/>
    </location>
</feature>
<feature type="domain" description="Laminin EGF-like" evidence="8">
    <location>
        <begin position="249"/>
        <end position="301"/>
    </location>
</feature>
<feature type="disulfide bond" evidence="6">
    <location>
        <begin position="273"/>
        <end position="282"/>
    </location>
</feature>
<dbReference type="InterPro" id="IPR013783">
    <property type="entry name" value="Ig-like_fold"/>
</dbReference>
<accession>A0A9W3BC35</accession>
<keyword evidence="7" id="KW-0472">Membrane</keyword>
<evidence type="ECO:0000259" key="8">
    <source>
        <dbReference type="PROSITE" id="PS50027"/>
    </source>
</evidence>
<dbReference type="GO" id="GO:0005201">
    <property type="term" value="F:extracellular matrix structural constituent"/>
    <property type="evidence" value="ECO:0007669"/>
    <property type="project" value="TreeGrafter"/>
</dbReference>
<evidence type="ECO:0000256" key="4">
    <source>
        <dbReference type="ARBA" id="ARBA00023180"/>
    </source>
</evidence>
<organism evidence="10 11">
    <name type="scientific">Biomphalaria glabrata</name>
    <name type="common">Bloodfluke planorb</name>
    <name type="synonym">Freshwater snail</name>
    <dbReference type="NCBI Taxonomy" id="6526"/>
    <lineage>
        <taxon>Eukaryota</taxon>
        <taxon>Metazoa</taxon>
        <taxon>Spiralia</taxon>
        <taxon>Lophotrochozoa</taxon>
        <taxon>Mollusca</taxon>
        <taxon>Gastropoda</taxon>
        <taxon>Heterobranchia</taxon>
        <taxon>Euthyneura</taxon>
        <taxon>Panpulmonata</taxon>
        <taxon>Hygrophila</taxon>
        <taxon>Lymnaeoidea</taxon>
        <taxon>Planorbidae</taxon>
        <taxon>Biomphalaria</taxon>
    </lineage>
</organism>
<evidence type="ECO:0000256" key="7">
    <source>
        <dbReference type="SAM" id="Phobius"/>
    </source>
</evidence>
<feature type="disulfide bond" evidence="6">
    <location>
        <begin position="171"/>
        <end position="180"/>
    </location>
</feature>
<dbReference type="GO" id="GO:0009888">
    <property type="term" value="P:tissue development"/>
    <property type="evidence" value="ECO:0007669"/>
    <property type="project" value="TreeGrafter"/>
</dbReference>
<dbReference type="AlphaFoldDB" id="A0A9W3BC35"/>
<evidence type="ECO:0000313" key="10">
    <source>
        <dbReference type="Proteomes" id="UP001165740"/>
    </source>
</evidence>
<dbReference type="InterPro" id="IPR036116">
    <property type="entry name" value="FN3_sf"/>
</dbReference>
<proteinExistence type="predicted"/>
<keyword evidence="2" id="KW-0677">Repeat</keyword>
<comment type="caution">
    <text evidence="6">Lacks conserved residue(s) required for the propagation of feature annotation.</text>
</comment>
<dbReference type="PROSITE" id="PS01248">
    <property type="entry name" value="EGF_LAM_1"/>
    <property type="match status" value="2"/>
</dbReference>
<keyword evidence="5 6" id="KW-0424">Laminin EGF-like domain</keyword>
<feature type="disulfide bond" evidence="6">
    <location>
        <begin position="285"/>
        <end position="299"/>
    </location>
</feature>
<dbReference type="InterPro" id="IPR003961">
    <property type="entry name" value="FN3_dom"/>
</dbReference>